<evidence type="ECO:0000313" key="2">
    <source>
        <dbReference type="Proteomes" id="UP000240978"/>
    </source>
</evidence>
<comment type="caution">
    <text evidence="1">The sequence shown here is derived from an EMBL/GenBank/DDBJ whole genome shotgun (WGS) entry which is preliminary data.</text>
</comment>
<dbReference type="InterPro" id="IPR027417">
    <property type="entry name" value="P-loop_NTPase"/>
</dbReference>
<dbReference type="RefSeq" id="WP_106603334.1">
    <property type="nucleotide sequence ID" value="NZ_PYGK01000007.1"/>
</dbReference>
<accession>A0A2P8G4W8</accession>
<reference evidence="1 2" key="1">
    <citation type="submission" date="2018-03" db="EMBL/GenBank/DDBJ databases">
        <title>Genomic Encyclopedia of Archaeal and Bacterial Type Strains, Phase II (KMG-II): from individual species to whole genera.</title>
        <authorList>
            <person name="Goeker M."/>
        </authorList>
    </citation>
    <scope>NUCLEOTIDE SEQUENCE [LARGE SCALE GENOMIC DNA]</scope>
    <source>
        <strain evidence="1 2">DSM 18107</strain>
    </source>
</reference>
<organism evidence="1 2">
    <name type="scientific">Chitinophaga ginsengisoli</name>
    <dbReference type="NCBI Taxonomy" id="363837"/>
    <lineage>
        <taxon>Bacteria</taxon>
        <taxon>Pseudomonadati</taxon>
        <taxon>Bacteroidota</taxon>
        <taxon>Chitinophagia</taxon>
        <taxon>Chitinophagales</taxon>
        <taxon>Chitinophagaceae</taxon>
        <taxon>Chitinophaga</taxon>
    </lineage>
</organism>
<proteinExistence type="predicted"/>
<dbReference type="OrthoDB" id="836928at2"/>
<sequence length="245" mass="26731">MPAVKADIISQLQQDILRMQGFRSKLTDTVPDIDLGPVNTAFPNAIFPTGAVHEFLCAFREHAAAATGFVSALAGNLMQRGGACIWISVARTLFPPSLKTFGIEPDKVIFIDLQRIKDALWALEEALKCDGIAAVIAEIPEISFTQSRRLQLVVEQSKVTGFILRTSTRAASTTACVTRWKITPLSSELEDGIPGVGAPRWHVELLKVRNGRPGAWKMEWTDGKCVVIPDNATPVIVQEQQLKAG</sequence>
<evidence type="ECO:0000313" key="1">
    <source>
        <dbReference type="EMBL" id="PSL28935.1"/>
    </source>
</evidence>
<dbReference type="PIRSF" id="PIRSF034285">
    <property type="entry name" value="UCP034285"/>
    <property type="match status" value="1"/>
</dbReference>
<dbReference type="InterPro" id="IPR017026">
    <property type="entry name" value="ImuA"/>
</dbReference>
<name>A0A2P8G4W8_9BACT</name>
<dbReference type="Proteomes" id="UP000240978">
    <property type="component" value="Unassembled WGS sequence"/>
</dbReference>
<dbReference type="SUPFAM" id="SSF52540">
    <property type="entry name" value="P-loop containing nucleoside triphosphate hydrolases"/>
    <property type="match status" value="1"/>
</dbReference>
<gene>
    <name evidence="1" type="ORF">CLV42_10781</name>
</gene>
<dbReference type="Gene3D" id="3.40.50.300">
    <property type="entry name" value="P-loop containing nucleotide triphosphate hydrolases"/>
    <property type="match status" value="1"/>
</dbReference>
<dbReference type="EMBL" id="PYGK01000007">
    <property type="protein sequence ID" value="PSL28935.1"/>
    <property type="molecule type" value="Genomic_DNA"/>
</dbReference>
<dbReference type="AlphaFoldDB" id="A0A2P8G4W8"/>
<keyword evidence="2" id="KW-1185">Reference proteome</keyword>
<protein>
    <submittedName>
        <fullName evidence="1">Protein ImuA</fullName>
    </submittedName>
</protein>